<dbReference type="Pfam" id="PF01336">
    <property type="entry name" value="tRNA_anti-codon"/>
    <property type="match status" value="1"/>
</dbReference>
<evidence type="ECO:0000313" key="4">
    <source>
        <dbReference type="Proteomes" id="UP000041254"/>
    </source>
</evidence>
<dbReference type="VEuPathDB" id="CryptoDB:Vbra_13476"/>
<sequence length="239" mass="25880">MHRRSKASSGSRRGVVTAHPPVDWPGYCKLPISLRLCLEKPANGPTGSGSDKSEILEYGRLSTQKETHGRALRITSAHVQGVVVEARPKSSFLLVRIDDGTGIVGCMLWHNPPPVSEGARDLIECGGTVRQKLLGKFVSVRGRLRRNWKNDGEREMNIQEIGILSDPNAETLWMLELCQAAKEIARATAPDGDPPPSSNGDGIVSELKEVTVERGMARLLGPDDEGRGGVGEESMDVVL</sequence>
<accession>A0A0G4EV14</accession>
<proteinExistence type="predicted"/>
<dbReference type="AlphaFoldDB" id="A0A0G4EV14"/>
<feature type="domain" description="OB" evidence="2">
    <location>
        <begin position="79"/>
        <end position="163"/>
    </location>
</feature>
<gene>
    <name evidence="3" type="ORF">Vbra_13476</name>
</gene>
<evidence type="ECO:0000259" key="2">
    <source>
        <dbReference type="Pfam" id="PF01336"/>
    </source>
</evidence>
<keyword evidence="4" id="KW-1185">Reference proteome</keyword>
<name>A0A0G4EV14_VITBC</name>
<dbReference type="InterPro" id="IPR012340">
    <property type="entry name" value="NA-bd_OB-fold"/>
</dbReference>
<dbReference type="Proteomes" id="UP000041254">
    <property type="component" value="Unassembled WGS sequence"/>
</dbReference>
<reference evidence="3 4" key="1">
    <citation type="submission" date="2014-11" db="EMBL/GenBank/DDBJ databases">
        <authorList>
            <person name="Zhu J."/>
            <person name="Qi W."/>
            <person name="Song R."/>
        </authorList>
    </citation>
    <scope>NUCLEOTIDE SEQUENCE [LARGE SCALE GENOMIC DNA]</scope>
</reference>
<feature type="region of interest" description="Disordered" evidence="1">
    <location>
        <begin position="214"/>
        <end position="239"/>
    </location>
</feature>
<dbReference type="Gene3D" id="2.40.50.140">
    <property type="entry name" value="Nucleic acid-binding proteins"/>
    <property type="match status" value="1"/>
</dbReference>
<dbReference type="InParanoid" id="A0A0G4EV14"/>
<dbReference type="OrthoDB" id="77828at2759"/>
<dbReference type="GO" id="GO:0003676">
    <property type="term" value="F:nucleic acid binding"/>
    <property type="evidence" value="ECO:0007669"/>
    <property type="project" value="InterPro"/>
</dbReference>
<dbReference type="InterPro" id="IPR004365">
    <property type="entry name" value="NA-bd_OB_tRNA"/>
</dbReference>
<dbReference type="SUPFAM" id="SSF50249">
    <property type="entry name" value="Nucleic acid-binding proteins"/>
    <property type="match status" value="1"/>
</dbReference>
<organism evidence="3 4">
    <name type="scientific">Vitrella brassicaformis (strain CCMP3155)</name>
    <dbReference type="NCBI Taxonomy" id="1169540"/>
    <lineage>
        <taxon>Eukaryota</taxon>
        <taxon>Sar</taxon>
        <taxon>Alveolata</taxon>
        <taxon>Colpodellida</taxon>
        <taxon>Vitrellaceae</taxon>
        <taxon>Vitrella</taxon>
    </lineage>
</organism>
<evidence type="ECO:0000256" key="1">
    <source>
        <dbReference type="SAM" id="MobiDB-lite"/>
    </source>
</evidence>
<dbReference type="EMBL" id="CDMY01000317">
    <property type="protein sequence ID" value="CEM02089.1"/>
    <property type="molecule type" value="Genomic_DNA"/>
</dbReference>
<protein>
    <recommendedName>
        <fullName evidence="2">OB domain-containing protein</fullName>
    </recommendedName>
</protein>
<evidence type="ECO:0000313" key="3">
    <source>
        <dbReference type="EMBL" id="CEM02089.1"/>
    </source>
</evidence>